<organism evidence="3 4">
    <name type="scientific">Pseudonocardia halophobica</name>
    <dbReference type="NCBI Taxonomy" id="29401"/>
    <lineage>
        <taxon>Bacteria</taxon>
        <taxon>Bacillati</taxon>
        <taxon>Actinomycetota</taxon>
        <taxon>Actinomycetes</taxon>
        <taxon>Pseudonocardiales</taxon>
        <taxon>Pseudonocardiaceae</taxon>
        <taxon>Pseudonocardia</taxon>
    </lineage>
</organism>
<sequence>MTADPAALDRAVAMFAGMVQVVDPAIEDKRRGYDRMLAALPAPEGTAVESTRLGGVHCLRVTAAGVAPSAAAVLLHGGGYVMGSAAGYRGFAAAVSAAAGVEVVVPDYRLAPEHPYPAALDDARAVHEAVVAERGASRTGLVGDSAGGGLAAGLLLALRDEERPQPACAVLVSPELDLTASTDSVERNRERDPVVRREGILGNGGLYLNGRDPRETPYASPHWGSPHDLPPLLVLTGDIEAMHDEAVDLTERVAAAGGRAELATYPGMIHVWPLFWPFLPEARDAVGRIGAFLSRHLAEG</sequence>
<evidence type="ECO:0000313" key="3">
    <source>
        <dbReference type="EMBL" id="GLL09767.1"/>
    </source>
</evidence>
<name>A0A9W6KXB3_9PSEU</name>
<dbReference type="GO" id="GO:0016787">
    <property type="term" value="F:hydrolase activity"/>
    <property type="evidence" value="ECO:0007669"/>
    <property type="project" value="UniProtKB-KW"/>
</dbReference>
<dbReference type="RefSeq" id="WP_051737187.1">
    <property type="nucleotide sequence ID" value="NZ_BAAAUZ010000011.1"/>
</dbReference>
<dbReference type="Pfam" id="PF07859">
    <property type="entry name" value="Abhydrolase_3"/>
    <property type="match status" value="1"/>
</dbReference>
<dbReference type="EMBL" id="BSFQ01000003">
    <property type="protein sequence ID" value="GLL09767.1"/>
    <property type="molecule type" value="Genomic_DNA"/>
</dbReference>
<dbReference type="InterPro" id="IPR013094">
    <property type="entry name" value="AB_hydrolase_3"/>
</dbReference>
<evidence type="ECO:0000259" key="2">
    <source>
        <dbReference type="Pfam" id="PF07859"/>
    </source>
</evidence>
<reference evidence="3" key="1">
    <citation type="journal article" date="2014" name="Int. J. Syst. Evol. Microbiol.">
        <title>Complete genome sequence of Corynebacterium casei LMG S-19264T (=DSM 44701T), isolated from a smear-ripened cheese.</title>
        <authorList>
            <consortium name="US DOE Joint Genome Institute (JGI-PGF)"/>
            <person name="Walter F."/>
            <person name="Albersmeier A."/>
            <person name="Kalinowski J."/>
            <person name="Ruckert C."/>
        </authorList>
    </citation>
    <scope>NUCLEOTIDE SEQUENCE</scope>
    <source>
        <strain evidence="3">VKM Ac-1069</strain>
    </source>
</reference>
<evidence type="ECO:0000256" key="1">
    <source>
        <dbReference type="ARBA" id="ARBA00022801"/>
    </source>
</evidence>
<feature type="domain" description="Alpha/beta hydrolase fold-3" evidence="2">
    <location>
        <begin position="73"/>
        <end position="272"/>
    </location>
</feature>
<dbReference type="Gene3D" id="3.40.50.1820">
    <property type="entry name" value="alpha/beta hydrolase"/>
    <property type="match status" value="1"/>
</dbReference>
<proteinExistence type="predicted"/>
<dbReference type="PANTHER" id="PTHR48081">
    <property type="entry name" value="AB HYDROLASE SUPERFAMILY PROTEIN C4A8.06C"/>
    <property type="match status" value="1"/>
</dbReference>
<dbReference type="Proteomes" id="UP001143463">
    <property type="component" value="Unassembled WGS sequence"/>
</dbReference>
<keyword evidence="1 3" id="KW-0378">Hydrolase</keyword>
<comment type="caution">
    <text evidence="3">The sequence shown here is derived from an EMBL/GenBank/DDBJ whole genome shotgun (WGS) entry which is preliminary data.</text>
</comment>
<dbReference type="SUPFAM" id="SSF53474">
    <property type="entry name" value="alpha/beta-Hydrolases"/>
    <property type="match status" value="1"/>
</dbReference>
<evidence type="ECO:0000313" key="4">
    <source>
        <dbReference type="Proteomes" id="UP001143463"/>
    </source>
</evidence>
<gene>
    <name evidence="3" type="ORF">GCM10017577_09070</name>
</gene>
<dbReference type="AlphaFoldDB" id="A0A9W6KXB3"/>
<reference evidence="3" key="2">
    <citation type="submission" date="2023-01" db="EMBL/GenBank/DDBJ databases">
        <authorList>
            <person name="Sun Q."/>
            <person name="Evtushenko L."/>
        </authorList>
    </citation>
    <scope>NUCLEOTIDE SEQUENCE</scope>
    <source>
        <strain evidence="3">VKM Ac-1069</strain>
    </source>
</reference>
<protein>
    <submittedName>
        <fullName evidence="3">Hydrolase</fullName>
    </submittedName>
</protein>
<dbReference type="PANTHER" id="PTHR48081:SF8">
    <property type="entry name" value="ALPHA_BETA HYDROLASE FOLD-3 DOMAIN-CONTAINING PROTEIN-RELATED"/>
    <property type="match status" value="1"/>
</dbReference>
<accession>A0A9W6KXB3</accession>
<keyword evidence="4" id="KW-1185">Reference proteome</keyword>
<dbReference type="InterPro" id="IPR050300">
    <property type="entry name" value="GDXG_lipolytic_enzyme"/>
</dbReference>
<dbReference type="InterPro" id="IPR029058">
    <property type="entry name" value="AB_hydrolase_fold"/>
</dbReference>